<keyword evidence="2" id="KW-1185">Reference proteome</keyword>
<dbReference type="EMBL" id="JAODUP010000274">
    <property type="protein sequence ID" value="KAK2154209.1"/>
    <property type="molecule type" value="Genomic_DNA"/>
</dbReference>
<dbReference type="AlphaFoldDB" id="A0AAD9N4P9"/>
<dbReference type="InterPro" id="IPR035810">
    <property type="entry name" value="PEBP_euk"/>
</dbReference>
<dbReference type="PANTHER" id="PTHR11362">
    <property type="entry name" value="PHOSPHATIDYLETHANOLAMINE-BINDING PROTEIN"/>
    <property type="match status" value="1"/>
</dbReference>
<name>A0AAD9N4P9_9ANNE</name>
<accession>A0AAD9N4P9</accession>
<dbReference type="Pfam" id="PF01161">
    <property type="entry name" value="PBP"/>
    <property type="match status" value="1"/>
</dbReference>
<dbReference type="PANTHER" id="PTHR11362:SF82">
    <property type="entry name" value="PHOSPHATIDYLETHANOLAMINE-BINDING PROTEIN 4"/>
    <property type="match status" value="1"/>
</dbReference>
<organism evidence="1 2">
    <name type="scientific">Paralvinella palmiformis</name>
    <dbReference type="NCBI Taxonomy" id="53620"/>
    <lineage>
        <taxon>Eukaryota</taxon>
        <taxon>Metazoa</taxon>
        <taxon>Spiralia</taxon>
        <taxon>Lophotrochozoa</taxon>
        <taxon>Annelida</taxon>
        <taxon>Polychaeta</taxon>
        <taxon>Sedentaria</taxon>
        <taxon>Canalipalpata</taxon>
        <taxon>Terebellida</taxon>
        <taxon>Terebelliformia</taxon>
        <taxon>Alvinellidae</taxon>
        <taxon>Paralvinella</taxon>
    </lineage>
</organism>
<evidence type="ECO:0000313" key="2">
    <source>
        <dbReference type="Proteomes" id="UP001208570"/>
    </source>
</evidence>
<dbReference type="Gene3D" id="3.90.280.10">
    <property type="entry name" value="PEBP-like"/>
    <property type="match status" value="1"/>
</dbReference>
<gene>
    <name evidence="1" type="ORF">LSH36_274g00036</name>
</gene>
<dbReference type="InterPro" id="IPR036610">
    <property type="entry name" value="PEBP-like_sf"/>
</dbReference>
<sequence length="199" mass="22723">MLPRDIWRITDETCERDRKMALLPEHILEDLGVKQPSGLLKVKYGNMDVQPGTELTPTLVKDTPCCEWNDEPGQLYTIVMNDPDAPSRENPKFREWHHWCVTNIPGCDINQGTLLTEYVGAGPPKGSGLHRYVFLVYRQAGKINFNEPRLHRFSGDGRKSYSVASFAKKYKFGTPVAGNFFEAQWDDYVPLLYKQLSGK</sequence>
<reference evidence="1" key="1">
    <citation type="journal article" date="2023" name="Mol. Biol. Evol.">
        <title>Third-Generation Sequencing Reveals the Adaptive Role of the Epigenome in Three Deep-Sea Polychaetes.</title>
        <authorList>
            <person name="Perez M."/>
            <person name="Aroh O."/>
            <person name="Sun Y."/>
            <person name="Lan Y."/>
            <person name="Juniper S.K."/>
            <person name="Young C.R."/>
            <person name="Angers B."/>
            <person name="Qian P.Y."/>
        </authorList>
    </citation>
    <scope>NUCLEOTIDE SEQUENCE</scope>
    <source>
        <strain evidence="1">P08H-3</strain>
    </source>
</reference>
<dbReference type="InterPro" id="IPR008914">
    <property type="entry name" value="PEBP"/>
</dbReference>
<comment type="caution">
    <text evidence="1">The sequence shown here is derived from an EMBL/GenBank/DDBJ whole genome shotgun (WGS) entry which is preliminary data.</text>
</comment>
<dbReference type="Proteomes" id="UP001208570">
    <property type="component" value="Unassembled WGS sequence"/>
</dbReference>
<evidence type="ECO:0000313" key="1">
    <source>
        <dbReference type="EMBL" id="KAK2154209.1"/>
    </source>
</evidence>
<dbReference type="SUPFAM" id="SSF49777">
    <property type="entry name" value="PEBP-like"/>
    <property type="match status" value="1"/>
</dbReference>
<proteinExistence type="predicted"/>
<protein>
    <submittedName>
        <fullName evidence="1">Uncharacterized protein</fullName>
    </submittedName>
</protein>
<dbReference type="CDD" id="cd00866">
    <property type="entry name" value="PEBP_euk"/>
    <property type="match status" value="1"/>
</dbReference>